<accession>A0A423W9S3</accession>
<dbReference type="Gene3D" id="3.40.50.300">
    <property type="entry name" value="P-loop containing nucleotide triphosphate hydrolases"/>
    <property type="match status" value="1"/>
</dbReference>
<proteinExistence type="predicted"/>
<evidence type="ECO:0000313" key="4">
    <source>
        <dbReference type="EMBL" id="ROW00115.1"/>
    </source>
</evidence>
<reference evidence="4 5" key="1">
    <citation type="submission" date="2015-09" db="EMBL/GenBank/DDBJ databases">
        <title>Host preference determinants of Valsa canker pathogens revealed by comparative genomics.</title>
        <authorList>
            <person name="Yin Z."/>
            <person name="Huang L."/>
        </authorList>
    </citation>
    <scope>NUCLEOTIDE SEQUENCE [LARGE SCALE GENOMIC DNA]</scope>
    <source>
        <strain evidence="4 5">YSFL</strain>
    </source>
</reference>
<dbReference type="InterPro" id="IPR016197">
    <property type="entry name" value="Chromo-like_dom_sf"/>
</dbReference>
<feature type="compositionally biased region" description="Acidic residues" evidence="2">
    <location>
        <begin position="1027"/>
        <end position="1041"/>
    </location>
</feature>
<dbReference type="Gene3D" id="2.40.50.40">
    <property type="match status" value="1"/>
</dbReference>
<evidence type="ECO:0000256" key="1">
    <source>
        <dbReference type="ARBA" id="ARBA00011353"/>
    </source>
</evidence>
<dbReference type="InterPro" id="IPR000953">
    <property type="entry name" value="Chromo/chromo_shadow_dom"/>
</dbReference>
<gene>
    <name evidence="4" type="ORF">VSDG_03464</name>
</gene>
<dbReference type="OrthoDB" id="433924at2759"/>
<evidence type="ECO:0000313" key="5">
    <source>
        <dbReference type="Proteomes" id="UP000284375"/>
    </source>
</evidence>
<feature type="region of interest" description="Disordered" evidence="2">
    <location>
        <begin position="1027"/>
        <end position="1047"/>
    </location>
</feature>
<dbReference type="PANTHER" id="PTHR43788">
    <property type="entry name" value="DNA2/NAM7 HELICASE FAMILY MEMBER"/>
    <property type="match status" value="1"/>
</dbReference>
<feature type="region of interest" description="Disordered" evidence="2">
    <location>
        <begin position="1"/>
        <end position="25"/>
    </location>
</feature>
<evidence type="ECO:0000256" key="2">
    <source>
        <dbReference type="SAM" id="MobiDB-lite"/>
    </source>
</evidence>
<protein>
    <recommendedName>
        <fullName evidence="3">Chromo domain-containing protein</fullName>
    </recommendedName>
</protein>
<dbReference type="EMBL" id="LJZO01000009">
    <property type="protein sequence ID" value="ROW00115.1"/>
    <property type="molecule type" value="Genomic_DNA"/>
</dbReference>
<comment type="caution">
    <text evidence="4">The sequence shown here is derived from an EMBL/GenBank/DDBJ whole genome shotgun (WGS) entry which is preliminary data.</text>
</comment>
<feature type="region of interest" description="Disordered" evidence="2">
    <location>
        <begin position="90"/>
        <end position="117"/>
    </location>
</feature>
<dbReference type="SUPFAM" id="SSF54160">
    <property type="entry name" value="Chromo domain-like"/>
    <property type="match status" value="1"/>
</dbReference>
<comment type="subunit">
    <text evidence="1">Component of the NuA4 histone acetyltransferase complex.</text>
</comment>
<dbReference type="InterPro" id="IPR050534">
    <property type="entry name" value="Coronavir_polyprotein_1ab"/>
</dbReference>
<dbReference type="GO" id="GO:0006338">
    <property type="term" value="P:chromatin remodeling"/>
    <property type="evidence" value="ECO:0007669"/>
    <property type="project" value="UniProtKB-ARBA"/>
</dbReference>
<dbReference type="CDD" id="cd00024">
    <property type="entry name" value="CD_CSD"/>
    <property type="match status" value="1"/>
</dbReference>
<dbReference type="SUPFAM" id="SSF52540">
    <property type="entry name" value="P-loop containing nucleoside triphosphate hydrolases"/>
    <property type="match status" value="1"/>
</dbReference>
<feature type="compositionally biased region" description="Low complexity" evidence="2">
    <location>
        <begin position="1558"/>
        <end position="1578"/>
    </location>
</feature>
<dbReference type="PROSITE" id="PS50013">
    <property type="entry name" value="CHROMO_2"/>
    <property type="match status" value="1"/>
</dbReference>
<feature type="domain" description="Chromo" evidence="3">
    <location>
        <begin position="30"/>
        <end position="78"/>
    </location>
</feature>
<dbReference type="PANTHER" id="PTHR43788:SF8">
    <property type="entry name" value="DNA-BINDING PROTEIN SMUBP-2"/>
    <property type="match status" value="1"/>
</dbReference>
<organism evidence="4 5">
    <name type="scientific">Cytospora chrysosperma</name>
    <name type="common">Cytospora canker fungus</name>
    <name type="synonym">Sphaeria chrysosperma</name>
    <dbReference type="NCBI Taxonomy" id="252740"/>
    <lineage>
        <taxon>Eukaryota</taxon>
        <taxon>Fungi</taxon>
        <taxon>Dikarya</taxon>
        <taxon>Ascomycota</taxon>
        <taxon>Pezizomycotina</taxon>
        <taxon>Sordariomycetes</taxon>
        <taxon>Sordariomycetidae</taxon>
        <taxon>Diaporthales</taxon>
        <taxon>Cytosporaceae</taxon>
        <taxon>Cytospora</taxon>
    </lineage>
</organism>
<evidence type="ECO:0000259" key="3">
    <source>
        <dbReference type="PROSITE" id="PS50013"/>
    </source>
</evidence>
<dbReference type="STRING" id="252740.A0A423W9S3"/>
<dbReference type="InterPro" id="IPR027417">
    <property type="entry name" value="P-loop_NTPase"/>
</dbReference>
<feature type="compositionally biased region" description="Polar residues" evidence="2">
    <location>
        <begin position="105"/>
        <end position="117"/>
    </location>
</feature>
<dbReference type="GO" id="GO:0043139">
    <property type="term" value="F:5'-3' DNA helicase activity"/>
    <property type="evidence" value="ECO:0007669"/>
    <property type="project" value="TreeGrafter"/>
</dbReference>
<name>A0A423W9S3_CYTCH</name>
<feature type="region of interest" description="Disordered" evidence="2">
    <location>
        <begin position="1554"/>
        <end position="1578"/>
    </location>
</feature>
<keyword evidence="5" id="KW-1185">Reference proteome</keyword>
<dbReference type="Proteomes" id="UP000284375">
    <property type="component" value="Unassembled WGS sequence"/>
</dbReference>
<sequence length="1578" mass="179556">MEHLTPASPDRVAATQPAPGAMAKDGTQKYIAEEIMGHAVMKKPGQHRATQHYEVKWMGYEGTTWEPHDALMEDIPKMKLVNGARRLAAQGDDREPDPGFYADPNIQTTPINPQSPSEWATDQLYDVSVKDFVTEEAARALVEQRDAWFLAQEEAKARRPDEDEKPRANLAGFNTDKVKSIYQSSPAYGCIMLLNDVQALPYHDNTVTAIGNDKSPRFSTLVSWSAKRLDMPHMCISFDIGYNSNRVTLSKVTIPLDRFTNVPKLEKYAADAVQQLMARHHMAHDQQNGAWVLHFVTTTDGIRVMHSDHVARDLRNAGMPGVDKIRRDIDRIFAQDRTSITMLIPEEWKDVEDQAESLALYFDIARTNIYQDLSDSRRVITRLDVKLALPADTQRVSAKMAFDDVAQCITILSDGVSREHKYQEWLSKELGSMDMKAIMIPMGRQKCHITRPDGKVVEKPLIYSVHIMTAQNPQLLAQVMPALNSSVKLDIEVPYTAVDVPTEDKTPEHIVLMITASLHQALWSYRLPRTDRSIRAKLLVDEFAKIITPYITFDSDPDMTPELQQRLREALALDMARALQKVRANKDTGETAETPQQHRDRVREKVCFYYKWLTMPPSTSGTTPRFFAIRYAFADAMGTLSDFQFLAKRPRYMNWPRSETRKNPSPFLDFHAPKLPKNKNPTDALVAALLRNPNAFTVPLKIVEPFDDLTTRCKEAGLRAMDAASDTRLVKWFTTFEGEPLTWDAVDTFSVLQRAEWHMFYSDITDLSDSDDTNGIQLKYDVDLDHLAFPEPLRGKDGRVIEATTRRHQQRENRTVQAVVTQFRRFNEDQMQAFRLLRRLPFGTLIIEGVPGSGKTMVALWFLTAIIGSSYQVDKLNRSFELPVHVPDEAPQQALELDSDSDDDLEHIIHPDLRHPAEEHSEEEEEDEDKAEVFYDLPPLMFGPTDEEFEQCVSRAEETHKESEADQVTALITEIWRVFEGKLVTYIQGLPSTYNKRAVFTRWRKYWATWTRTVRHMIDIDDVTICEPTEPEPETEAPEDTAEPKEPQGVAKIGDLAEHLSVPTADIPATYCYPKAMIIANQNINGDDLAARLDHIHQDIQCPIAIIKVNNLDNERDQLIRRYTPRHGDEIEQDISMADMLDVGIDDSSLAEFATGKGKFAPCRHGGVYRLEAIMRAKLNSGENAALERDLRRMADPDQPSSHELYKSVRKSIDQMIKDILNDADVVVCTFAVAYGLCNRKLFQPIVVYIDEASREHEANIRWAQIALDPQMIICAGDYRQDKPFCLTANSGQQEEDIKTHFNPFAAQFMTPLSQRMMASVPNRVAFFKVNHRQMGGLQELPSALFYHDTITTPHDIMNMDDITSMWEEYTIKLVTDNRKSRKPKDVRVDRSAREKPSGNRVTWVCTSSQKLVGTSPINHAQAIIAVEQAAKIHQAGIPGMDLPATGGEWDVTINVLVRDTTMGFLADPWRMNVMLTRPIYWSMDIIDIKLFEDAKGRGNHIMRKYRDYQRHMGAIVTDERNWAEDSCRCCFERHPAPCKAQLRCFLEAKFRQKEDPTPQAAQDEPPQADADEANAAT</sequence>